<sequence length="426" mass="47693">MKTSIFNLLVLGLFMQQYAFGQAKTLQPGSPSASGFSEERLLRIDQTLKQYIDSNWINGAAAFIARDGKIVYHKAFGKDDVKKNTPLQKDAIFRIASQTKAITSTAVMILFEEGKFLLDDPISKYIPSFAKPALLQTFNEKDSSYTTVPAKREITIRDLLSHTSGIDYAQIGSPQMKAIYAKAGIEAGFVLKKQSLAEAINKLGKLPLIHNPGEKFTYSLSIDVLGRLVEIVSGMNLDDFFHQRIFEPLGMNDTYFYLPENKQGRLVKVYTENKQSHRPEPWTSDTFPGMTIDYPTNQNGYFAGGSALVSTIQDYAIFLQMLLNNGTYNGKKILARHTVEIMTKNQIGELSLGDDKFGLGFLITTAKGSLKLGQSEGSFSWGGFFGTVYWADPKEKLVALLFMQQYPFSRNELADKFRVLVYQSLE</sequence>
<protein>
    <submittedName>
        <fullName evidence="3">Serine hydrolase</fullName>
    </submittedName>
</protein>
<dbReference type="InterPro" id="IPR001466">
    <property type="entry name" value="Beta-lactam-related"/>
</dbReference>
<dbReference type="Proteomes" id="UP000094313">
    <property type="component" value="Chromosome"/>
</dbReference>
<evidence type="ECO:0000259" key="2">
    <source>
        <dbReference type="Pfam" id="PF00144"/>
    </source>
</evidence>
<reference evidence="3 4" key="1">
    <citation type="submission" date="2016-08" db="EMBL/GenBank/DDBJ databases">
        <authorList>
            <person name="Seilhamer J.J."/>
        </authorList>
    </citation>
    <scope>NUCLEOTIDE SEQUENCE [LARGE SCALE GENOMIC DNA]</scope>
    <source>
        <strain evidence="3 4">DX4</strain>
    </source>
</reference>
<dbReference type="EMBL" id="CP017141">
    <property type="protein sequence ID" value="AOM76395.1"/>
    <property type="molecule type" value="Genomic_DNA"/>
</dbReference>
<dbReference type="PANTHER" id="PTHR43283:SF3">
    <property type="entry name" value="BETA-LACTAMASE FAMILY PROTEIN (AFU_ORTHOLOGUE AFUA_5G07500)"/>
    <property type="match status" value="1"/>
</dbReference>
<dbReference type="Gene3D" id="3.40.710.10">
    <property type="entry name" value="DD-peptidase/beta-lactamase superfamily"/>
    <property type="match status" value="1"/>
</dbReference>
<dbReference type="GO" id="GO:0016787">
    <property type="term" value="F:hydrolase activity"/>
    <property type="evidence" value="ECO:0007669"/>
    <property type="project" value="UniProtKB-KW"/>
</dbReference>
<feature type="signal peptide" evidence="1">
    <location>
        <begin position="1"/>
        <end position="19"/>
    </location>
</feature>
<keyword evidence="3" id="KW-0378">Hydrolase</keyword>
<keyword evidence="4" id="KW-1185">Reference proteome</keyword>
<name>A0A1D7QCM8_9SPHI</name>
<proteinExistence type="predicted"/>
<dbReference type="InterPro" id="IPR050789">
    <property type="entry name" value="Diverse_Enzym_Activities"/>
</dbReference>
<dbReference type="InterPro" id="IPR012338">
    <property type="entry name" value="Beta-lactam/transpept-like"/>
</dbReference>
<accession>A0A1D7QCM8</accession>
<evidence type="ECO:0000313" key="3">
    <source>
        <dbReference type="EMBL" id="AOM76395.1"/>
    </source>
</evidence>
<dbReference type="PANTHER" id="PTHR43283">
    <property type="entry name" value="BETA-LACTAMASE-RELATED"/>
    <property type="match status" value="1"/>
</dbReference>
<evidence type="ECO:0000313" key="4">
    <source>
        <dbReference type="Proteomes" id="UP000094313"/>
    </source>
</evidence>
<feature type="domain" description="Beta-lactamase-related" evidence="2">
    <location>
        <begin position="44"/>
        <end position="414"/>
    </location>
</feature>
<dbReference type="OrthoDB" id="2247630at2"/>
<feature type="chain" id="PRO_5009098336" evidence="1">
    <location>
        <begin position="20"/>
        <end position="426"/>
    </location>
</feature>
<dbReference type="AlphaFoldDB" id="A0A1D7QCM8"/>
<keyword evidence="1" id="KW-0732">Signal</keyword>
<dbReference type="RefSeq" id="WP_069378091.1">
    <property type="nucleotide sequence ID" value="NZ_CP017141.1"/>
</dbReference>
<dbReference type="KEGG" id="psty:BFS30_04035"/>
<gene>
    <name evidence="3" type="ORF">BFS30_04035</name>
</gene>
<dbReference type="SUPFAM" id="SSF56601">
    <property type="entry name" value="beta-lactamase/transpeptidase-like"/>
    <property type="match status" value="1"/>
</dbReference>
<dbReference type="Pfam" id="PF00144">
    <property type="entry name" value="Beta-lactamase"/>
    <property type="match status" value="1"/>
</dbReference>
<evidence type="ECO:0000256" key="1">
    <source>
        <dbReference type="SAM" id="SignalP"/>
    </source>
</evidence>
<organism evidence="3 4">
    <name type="scientific">Pedobacter steynii</name>
    <dbReference type="NCBI Taxonomy" id="430522"/>
    <lineage>
        <taxon>Bacteria</taxon>
        <taxon>Pseudomonadati</taxon>
        <taxon>Bacteroidota</taxon>
        <taxon>Sphingobacteriia</taxon>
        <taxon>Sphingobacteriales</taxon>
        <taxon>Sphingobacteriaceae</taxon>
        <taxon>Pedobacter</taxon>
    </lineage>
</organism>